<dbReference type="EMBL" id="RHFK02000015">
    <property type="protein sequence ID" value="TWW65021.1"/>
    <property type="molecule type" value="Genomic_DNA"/>
</dbReference>
<feature type="compositionally biased region" description="Low complexity" evidence="1">
    <location>
        <begin position="113"/>
        <end position="123"/>
    </location>
</feature>
<feature type="region of interest" description="Disordered" evidence="1">
    <location>
        <begin position="351"/>
        <end position="406"/>
    </location>
</feature>
<organism evidence="2 3">
    <name type="scientific">Takifugu flavidus</name>
    <name type="common">sansaifugu</name>
    <dbReference type="NCBI Taxonomy" id="433684"/>
    <lineage>
        <taxon>Eukaryota</taxon>
        <taxon>Metazoa</taxon>
        <taxon>Chordata</taxon>
        <taxon>Craniata</taxon>
        <taxon>Vertebrata</taxon>
        <taxon>Euteleostomi</taxon>
        <taxon>Actinopterygii</taxon>
        <taxon>Neopterygii</taxon>
        <taxon>Teleostei</taxon>
        <taxon>Neoteleostei</taxon>
        <taxon>Acanthomorphata</taxon>
        <taxon>Eupercaria</taxon>
        <taxon>Tetraodontiformes</taxon>
        <taxon>Tetradontoidea</taxon>
        <taxon>Tetraodontidae</taxon>
        <taxon>Takifugu</taxon>
    </lineage>
</organism>
<comment type="caution">
    <text evidence="2">The sequence shown here is derived from an EMBL/GenBank/DDBJ whole genome shotgun (WGS) entry which is preliminary data.</text>
</comment>
<evidence type="ECO:0000256" key="1">
    <source>
        <dbReference type="SAM" id="MobiDB-lite"/>
    </source>
</evidence>
<feature type="compositionally biased region" description="Basic and acidic residues" evidence="1">
    <location>
        <begin position="26"/>
        <end position="41"/>
    </location>
</feature>
<evidence type="ECO:0000313" key="2">
    <source>
        <dbReference type="EMBL" id="TWW65021.1"/>
    </source>
</evidence>
<keyword evidence="3" id="KW-1185">Reference proteome</keyword>
<feature type="compositionally biased region" description="Basic and acidic residues" evidence="1">
    <location>
        <begin position="392"/>
        <end position="406"/>
    </location>
</feature>
<accession>A0A5C6NEP2</accession>
<feature type="compositionally biased region" description="Low complexity" evidence="1">
    <location>
        <begin position="93"/>
        <end position="104"/>
    </location>
</feature>
<feature type="region of interest" description="Disordered" evidence="1">
    <location>
        <begin position="1"/>
        <end position="143"/>
    </location>
</feature>
<feature type="compositionally biased region" description="Polar residues" evidence="1">
    <location>
        <begin position="1"/>
        <end position="18"/>
    </location>
</feature>
<evidence type="ECO:0000313" key="3">
    <source>
        <dbReference type="Proteomes" id="UP000324091"/>
    </source>
</evidence>
<reference evidence="2 3" key="1">
    <citation type="submission" date="2019-04" db="EMBL/GenBank/DDBJ databases">
        <title>Chromosome genome assembly for Takifugu flavidus.</title>
        <authorList>
            <person name="Xiao S."/>
        </authorList>
    </citation>
    <scope>NUCLEOTIDE SEQUENCE [LARGE SCALE GENOMIC DNA]</scope>
    <source>
        <strain evidence="2">HTHZ2018</strain>
        <tissue evidence="2">Muscle</tissue>
    </source>
</reference>
<feature type="compositionally biased region" description="Polar residues" evidence="1">
    <location>
        <begin position="126"/>
        <end position="135"/>
    </location>
</feature>
<name>A0A5C6NEP2_9TELE</name>
<dbReference type="Proteomes" id="UP000324091">
    <property type="component" value="Chromosome 22"/>
</dbReference>
<proteinExistence type="predicted"/>
<protein>
    <submittedName>
        <fullName evidence="2">Uncharacterized protein</fullName>
    </submittedName>
</protein>
<gene>
    <name evidence="2" type="ORF">D4764_22G0006680</name>
</gene>
<sequence length="423" mass="46991">MSTNRSVKSGSDTPSNSYLWDEDETQAERPQRRLRPRRLDFDSLIQRLDPTDSKESLTPWLSPPPTPPLGRSASDPGVSSPHSPSLTPPVRDSASLPELSESLLQGRDPAPSPASSRPGSPISVSGVESLSRSTTPDLPLPDDASDLPGVVVLDLYKGEVCNGCRIDHPSQRQHQCLDVIEPGFYRNNFYMLMKRLYTPKFIPAIQNFLKACGVNADYVKVKIAAETLLLELKSSKLIYTPIQQMYESIADNDSEIKQEHLDTVTQTIKTEPSNVRLSEHCDSHGLSTLPGTHGSSTLPFTRSFRTCEADKETVEGDTVGYIHSQQQHEHHESVPELLFDRVEEDTGCYIHSQHPQDKDESQEKGGQRADHHPPSFSSAGGGGLGENPSDLSPEREPRRRCQRKMEKTLDCEIIDKKDVTYLS</sequence>
<dbReference type="AlphaFoldDB" id="A0A5C6NEP2"/>
<feature type="compositionally biased region" description="Basic and acidic residues" evidence="1">
    <location>
        <begin position="354"/>
        <end position="373"/>
    </location>
</feature>